<dbReference type="RefSeq" id="WP_114017678.1">
    <property type="nucleotide sequence ID" value="NZ_QOIM01000040.1"/>
</dbReference>
<dbReference type="CDD" id="cd00448">
    <property type="entry name" value="YjgF_YER057c_UK114_family"/>
    <property type="match status" value="1"/>
</dbReference>
<dbReference type="InterPro" id="IPR035959">
    <property type="entry name" value="RutC-like_sf"/>
</dbReference>
<keyword evidence="3" id="KW-1185">Reference proteome</keyword>
<comment type="similarity">
    <text evidence="1">Belongs to the RutC family.</text>
</comment>
<sequence>MSTLSHLTTPAGLAPGNGYSHVVHGEGRIVAISGQVSLDAHGEVVGEGDPTAQAEQVFANLHRCLEGAGATFAQVAKFTFFVTDLAVMPALRSVRDRYLDPERLPACSAVQVAGLVRPELLIEIEALAVLPSGTART</sequence>
<dbReference type="GO" id="GO:0005829">
    <property type="term" value="C:cytosol"/>
    <property type="evidence" value="ECO:0007669"/>
    <property type="project" value="TreeGrafter"/>
</dbReference>
<dbReference type="AlphaFoldDB" id="A0A367EE55"/>
<dbReference type="Pfam" id="PF01042">
    <property type="entry name" value="Ribonuc_L-PSP"/>
    <property type="match status" value="1"/>
</dbReference>
<dbReference type="InterPro" id="IPR006175">
    <property type="entry name" value="YjgF/YER057c/UK114"/>
</dbReference>
<protein>
    <submittedName>
        <fullName evidence="2">RidA family protein</fullName>
    </submittedName>
</protein>
<dbReference type="SUPFAM" id="SSF55298">
    <property type="entry name" value="YjgF-like"/>
    <property type="match status" value="1"/>
</dbReference>
<dbReference type="Gene3D" id="3.30.1330.40">
    <property type="entry name" value="RutC-like"/>
    <property type="match status" value="1"/>
</dbReference>
<organism evidence="2 3">
    <name type="scientific">Streptomyces reniochalinae</name>
    <dbReference type="NCBI Taxonomy" id="2250578"/>
    <lineage>
        <taxon>Bacteria</taxon>
        <taxon>Bacillati</taxon>
        <taxon>Actinomycetota</taxon>
        <taxon>Actinomycetes</taxon>
        <taxon>Kitasatosporales</taxon>
        <taxon>Streptomycetaceae</taxon>
        <taxon>Streptomyces</taxon>
    </lineage>
</organism>
<accession>A0A367EE55</accession>
<dbReference type="Proteomes" id="UP000253507">
    <property type="component" value="Unassembled WGS sequence"/>
</dbReference>
<name>A0A367EE55_9ACTN</name>
<evidence type="ECO:0000256" key="1">
    <source>
        <dbReference type="ARBA" id="ARBA00010552"/>
    </source>
</evidence>
<dbReference type="PANTHER" id="PTHR11803">
    <property type="entry name" value="2-IMINOBUTANOATE/2-IMINOPROPANOATE DEAMINASE RIDA"/>
    <property type="match status" value="1"/>
</dbReference>
<dbReference type="EMBL" id="QOIM01000040">
    <property type="protein sequence ID" value="RCG16012.1"/>
    <property type="molecule type" value="Genomic_DNA"/>
</dbReference>
<dbReference type="PANTHER" id="PTHR11803:SF58">
    <property type="entry name" value="PROTEIN HMF1-RELATED"/>
    <property type="match status" value="1"/>
</dbReference>
<proteinExistence type="inferred from homology"/>
<gene>
    <name evidence="2" type="ORF">DQ392_23530</name>
</gene>
<reference evidence="2 3" key="1">
    <citation type="submission" date="2018-06" db="EMBL/GenBank/DDBJ databases">
        <title>Streptomyces reniochalinae sp. nov. and Streptomyces diacarnus sp. nov. from marine sponges.</title>
        <authorList>
            <person name="Li L."/>
        </authorList>
    </citation>
    <scope>NUCLEOTIDE SEQUENCE [LARGE SCALE GENOMIC DNA]</scope>
    <source>
        <strain evidence="2 3">LHW50302</strain>
    </source>
</reference>
<dbReference type="GO" id="GO:0019239">
    <property type="term" value="F:deaminase activity"/>
    <property type="evidence" value="ECO:0007669"/>
    <property type="project" value="TreeGrafter"/>
</dbReference>
<comment type="caution">
    <text evidence="2">The sequence shown here is derived from an EMBL/GenBank/DDBJ whole genome shotgun (WGS) entry which is preliminary data.</text>
</comment>
<evidence type="ECO:0000313" key="3">
    <source>
        <dbReference type="Proteomes" id="UP000253507"/>
    </source>
</evidence>
<evidence type="ECO:0000313" key="2">
    <source>
        <dbReference type="EMBL" id="RCG16012.1"/>
    </source>
</evidence>
<dbReference type="OrthoDB" id="3212792at2"/>